<keyword evidence="3" id="KW-1185">Reference proteome</keyword>
<name>A0A1L7WMY4_9HELO</name>
<organism evidence="2 3">
    <name type="scientific">Phialocephala subalpina</name>
    <dbReference type="NCBI Taxonomy" id="576137"/>
    <lineage>
        <taxon>Eukaryota</taxon>
        <taxon>Fungi</taxon>
        <taxon>Dikarya</taxon>
        <taxon>Ascomycota</taxon>
        <taxon>Pezizomycotina</taxon>
        <taxon>Leotiomycetes</taxon>
        <taxon>Helotiales</taxon>
        <taxon>Mollisiaceae</taxon>
        <taxon>Phialocephala</taxon>
        <taxon>Phialocephala fortinii species complex</taxon>
    </lineage>
</organism>
<evidence type="ECO:0000313" key="3">
    <source>
        <dbReference type="Proteomes" id="UP000184330"/>
    </source>
</evidence>
<dbReference type="Proteomes" id="UP000184330">
    <property type="component" value="Unassembled WGS sequence"/>
</dbReference>
<proteinExistence type="predicted"/>
<dbReference type="InterPro" id="IPR031348">
    <property type="entry name" value="PigL_N"/>
</dbReference>
<dbReference type="EMBL" id="FJOG01000004">
    <property type="protein sequence ID" value="CZR54132.1"/>
    <property type="molecule type" value="Genomic_DNA"/>
</dbReference>
<protein>
    <recommendedName>
        <fullName evidence="1">Azaphilone pigments biosynthesis cluster protein L N-terminal domain-containing protein</fullName>
    </recommendedName>
</protein>
<sequence length="282" mass="30549">MDAITSLLAITGLVYSSSKALADLSALQTDLTSLEATLKEANSTTLAPVLQRVGITDALNACSKICSGFMGTIGKYSKHSTTDGFSKRDRLTVAFRNTKIEAFTTRLNVAKARLNLQKMRRATTATNYKGTEGLKDMLEKQEEALKSQSAKPTTIENDMKDLVISPSAEDPDNDIIPITSEESDLTLSILPVLKQTCKEALAVTTQVRTKQVFGGKMITDKDARAVEGVVGKPQGNVDQTFKGDVITKDGSEAVRGQMYAESFKVMWARSLRVPDDGSEKGK</sequence>
<accession>A0A1L7WMY4</accession>
<dbReference type="Pfam" id="PF17111">
    <property type="entry name" value="PigL_N"/>
    <property type="match status" value="1"/>
</dbReference>
<feature type="domain" description="Azaphilone pigments biosynthesis cluster protein L N-terminal" evidence="1">
    <location>
        <begin position="18"/>
        <end position="185"/>
    </location>
</feature>
<reference evidence="2 3" key="1">
    <citation type="submission" date="2016-03" db="EMBL/GenBank/DDBJ databases">
        <authorList>
            <person name="Ploux O."/>
        </authorList>
    </citation>
    <scope>NUCLEOTIDE SEQUENCE [LARGE SCALE GENOMIC DNA]</scope>
    <source>
        <strain evidence="2 3">UAMH 11012</strain>
    </source>
</reference>
<evidence type="ECO:0000259" key="1">
    <source>
        <dbReference type="Pfam" id="PF17111"/>
    </source>
</evidence>
<dbReference type="OrthoDB" id="5408390at2759"/>
<gene>
    <name evidence="2" type="ORF">PAC_04015</name>
</gene>
<dbReference type="AlphaFoldDB" id="A0A1L7WMY4"/>
<evidence type="ECO:0000313" key="2">
    <source>
        <dbReference type="EMBL" id="CZR54132.1"/>
    </source>
</evidence>